<reference evidence="2 3" key="1">
    <citation type="journal article" date="2019" name="Sci. Rep.">
        <title>Orb-weaving spider Araneus ventricosus genome elucidates the spidroin gene catalogue.</title>
        <authorList>
            <person name="Kono N."/>
            <person name="Nakamura H."/>
            <person name="Ohtoshi R."/>
            <person name="Moran D.A.P."/>
            <person name="Shinohara A."/>
            <person name="Yoshida Y."/>
            <person name="Fujiwara M."/>
            <person name="Mori M."/>
            <person name="Tomita M."/>
            <person name="Arakawa K."/>
        </authorList>
    </citation>
    <scope>NUCLEOTIDE SEQUENCE [LARGE SCALE GENOMIC DNA]</scope>
</reference>
<accession>A0A4Y2SQS6</accession>
<comment type="caution">
    <text evidence="2">The sequence shown here is derived from an EMBL/GenBank/DDBJ whole genome shotgun (WGS) entry which is preliminary data.</text>
</comment>
<evidence type="ECO:0000256" key="1">
    <source>
        <dbReference type="SAM" id="MobiDB-lite"/>
    </source>
</evidence>
<sequence>MQSGMSDRDTDFFLFYNRIVVTRPLTLQECGRGYDPRSSGCGEKGRGESGRGYVPKVDRPERKTYFLRCRKDNLEELTWKDSIERFDRSRAVGYVCFQK</sequence>
<keyword evidence="3" id="KW-1185">Reference proteome</keyword>
<name>A0A4Y2SQS6_ARAVE</name>
<protein>
    <submittedName>
        <fullName evidence="2">Uncharacterized protein</fullName>
    </submittedName>
</protein>
<dbReference type="Proteomes" id="UP000499080">
    <property type="component" value="Unassembled WGS sequence"/>
</dbReference>
<organism evidence="2 3">
    <name type="scientific">Araneus ventricosus</name>
    <name type="common">Orbweaver spider</name>
    <name type="synonym">Epeira ventricosa</name>
    <dbReference type="NCBI Taxonomy" id="182803"/>
    <lineage>
        <taxon>Eukaryota</taxon>
        <taxon>Metazoa</taxon>
        <taxon>Ecdysozoa</taxon>
        <taxon>Arthropoda</taxon>
        <taxon>Chelicerata</taxon>
        <taxon>Arachnida</taxon>
        <taxon>Araneae</taxon>
        <taxon>Araneomorphae</taxon>
        <taxon>Entelegynae</taxon>
        <taxon>Araneoidea</taxon>
        <taxon>Araneidae</taxon>
        <taxon>Araneus</taxon>
    </lineage>
</organism>
<evidence type="ECO:0000313" key="3">
    <source>
        <dbReference type="Proteomes" id="UP000499080"/>
    </source>
</evidence>
<dbReference type="AlphaFoldDB" id="A0A4Y2SQS6"/>
<dbReference type="EMBL" id="BGPR01022732">
    <property type="protein sequence ID" value="GBN89335.1"/>
    <property type="molecule type" value="Genomic_DNA"/>
</dbReference>
<feature type="region of interest" description="Disordered" evidence="1">
    <location>
        <begin position="32"/>
        <end position="56"/>
    </location>
</feature>
<gene>
    <name evidence="2" type="ORF">AVEN_273141_1</name>
</gene>
<proteinExistence type="predicted"/>
<evidence type="ECO:0000313" key="2">
    <source>
        <dbReference type="EMBL" id="GBN89335.1"/>
    </source>
</evidence>